<proteinExistence type="predicted"/>
<reference evidence="2 3" key="1">
    <citation type="submission" date="2023-01" db="EMBL/GenBank/DDBJ databases">
        <title>Analysis of 21 Apiospora genomes using comparative genomics revels a genus with tremendous synthesis potential of carbohydrate active enzymes and secondary metabolites.</title>
        <authorList>
            <person name="Sorensen T."/>
        </authorList>
    </citation>
    <scope>NUCLEOTIDE SEQUENCE [LARGE SCALE GENOMIC DNA]</scope>
    <source>
        <strain evidence="2 3">CBS 33761</strain>
    </source>
</reference>
<evidence type="ECO:0000313" key="3">
    <source>
        <dbReference type="Proteomes" id="UP001444661"/>
    </source>
</evidence>
<feature type="transmembrane region" description="Helical" evidence="1">
    <location>
        <begin position="100"/>
        <end position="121"/>
    </location>
</feature>
<name>A0ABR1TDB2_9PEZI</name>
<sequence>MAVSDCERERGEYGGSSIKAAVHHSWGIVTQLFKGRQVVVLLAAVPLAKLNTPMTGLTLHYIPEKFNINSFGLLLFSLGSNIRPALQSVITDLVSLQHVVVLYTVIAVADGVAAAAGALLLNRAFAMVTNWNVGLYLEHRSSSGPFAA</sequence>
<comment type="caution">
    <text evidence="2">The sequence shown here is derived from an EMBL/GenBank/DDBJ whole genome shotgun (WGS) entry which is preliminary data.</text>
</comment>
<keyword evidence="1" id="KW-0472">Membrane</keyword>
<organism evidence="2 3">
    <name type="scientific">Apiospora rasikravindrae</name>
    <dbReference type="NCBI Taxonomy" id="990691"/>
    <lineage>
        <taxon>Eukaryota</taxon>
        <taxon>Fungi</taxon>
        <taxon>Dikarya</taxon>
        <taxon>Ascomycota</taxon>
        <taxon>Pezizomycotina</taxon>
        <taxon>Sordariomycetes</taxon>
        <taxon>Xylariomycetidae</taxon>
        <taxon>Amphisphaeriales</taxon>
        <taxon>Apiosporaceae</taxon>
        <taxon>Apiospora</taxon>
    </lineage>
</organism>
<keyword evidence="3" id="KW-1185">Reference proteome</keyword>
<protein>
    <submittedName>
        <fullName evidence="2">Uncharacterized protein</fullName>
    </submittedName>
</protein>
<evidence type="ECO:0000256" key="1">
    <source>
        <dbReference type="SAM" id="Phobius"/>
    </source>
</evidence>
<gene>
    <name evidence="2" type="ORF">PG993_004010</name>
</gene>
<accession>A0ABR1TDB2</accession>
<dbReference type="EMBL" id="JAQQWK010000003">
    <property type="protein sequence ID" value="KAK8043986.1"/>
    <property type="molecule type" value="Genomic_DNA"/>
</dbReference>
<keyword evidence="1" id="KW-0812">Transmembrane</keyword>
<evidence type="ECO:0000313" key="2">
    <source>
        <dbReference type="EMBL" id="KAK8043986.1"/>
    </source>
</evidence>
<keyword evidence="1" id="KW-1133">Transmembrane helix</keyword>
<dbReference type="Proteomes" id="UP001444661">
    <property type="component" value="Unassembled WGS sequence"/>
</dbReference>